<dbReference type="PANTHER" id="PTHR43364:SF2">
    <property type="entry name" value="ARYL-ALCOHOL DEHYDROGENASE AAD10-RELATED"/>
    <property type="match status" value="1"/>
</dbReference>
<dbReference type="Proteomes" id="UP000005206">
    <property type="component" value="Chromosome 7"/>
</dbReference>
<dbReference type="GeneID" id="9670744"/>
<dbReference type="RefSeq" id="XP_003044432.1">
    <property type="nucleotide sequence ID" value="XM_003044386.1"/>
</dbReference>
<dbReference type="KEGG" id="nhe:NECHADRAFT_83141"/>
<evidence type="ECO:0000256" key="1">
    <source>
        <dbReference type="ARBA" id="ARBA00023002"/>
    </source>
</evidence>
<gene>
    <name evidence="5" type="ORF">NECHADRAFT_83141</name>
</gene>
<keyword evidence="6" id="KW-1185">Reference proteome</keyword>
<dbReference type="AlphaFoldDB" id="C7ZB26"/>
<evidence type="ECO:0000313" key="5">
    <source>
        <dbReference type="EMBL" id="EEU38719.1"/>
    </source>
</evidence>
<dbReference type="eggNOG" id="KOG1575">
    <property type="taxonomic scope" value="Eukaryota"/>
</dbReference>
<dbReference type="SUPFAM" id="SSF51430">
    <property type="entry name" value="NAD(P)-linked oxidoreductase"/>
    <property type="match status" value="1"/>
</dbReference>
<sequence length="331" mass="37250">MDFNLLEPLTELGRYCILSLKCGLQAWIGEWMASRKNRDQLVIATKYTTEYKAHELGKGKTPNHCGNHKRSLHMSVRDSLAKLQTDWIDILYLHWWDYTTSIEEVMNSLHILVEQGKVLYLGISDTPAWVVSAANTYAVAHGKTPFCIYQGRWNVMLRDFEREIIPMAHHFGMALSPWDVLGSWKFQSRKQVEERNKSGEPLRSLFSGDSSQNQTEDEIRMSDALATVAAEHGIESVTAVALAYFMAKAPNVFPLVGGRKVKHLHDNIQSLKIRLTEKQVEYLESVKPFEVGFPGDFLGQDPNVAGHAGGLLAQSAPLAFVRSSKAIGYEN</sequence>
<dbReference type="InParanoid" id="C7ZB26"/>
<protein>
    <recommendedName>
        <fullName evidence="4">NADP-dependent oxidoreductase domain-containing protein</fullName>
    </recommendedName>
</protein>
<dbReference type="InterPro" id="IPR036812">
    <property type="entry name" value="NAD(P)_OxRdtase_dom_sf"/>
</dbReference>
<dbReference type="Pfam" id="PF00248">
    <property type="entry name" value="Aldo_ket_red"/>
    <property type="match status" value="1"/>
</dbReference>
<accession>C7ZB26</accession>
<name>C7ZB26_FUSV7</name>
<dbReference type="OMA" id="IALQPHY"/>
<dbReference type="HOGENOM" id="CLU_023205_2_2_1"/>
<reference evidence="5 6" key="1">
    <citation type="journal article" date="2009" name="PLoS Genet.">
        <title>The genome of Nectria haematococca: contribution of supernumerary chromosomes to gene expansion.</title>
        <authorList>
            <person name="Coleman J.J."/>
            <person name="Rounsley S.D."/>
            <person name="Rodriguez-Carres M."/>
            <person name="Kuo A."/>
            <person name="Wasmann C.C."/>
            <person name="Grimwood J."/>
            <person name="Schmutz J."/>
            <person name="Taga M."/>
            <person name="White G.J."/>
            <person name="Zhou S."/>
            <person name="Schwartz D.C."/>
            <person name="Freitag M."/>
            <person name="Ma L.J."/>
            <person name="Danchin E.G."/>
            <person name="Henrissat B."/>
            <person name="Coutinho P.M."/>
            <person name="Nelson D.R."/>
            <person name="Straney D."/>
            <person name="Napoli C.A."/>
            <person name="Barker B.M."/>
            <person name="Gribskov M."/>
            <person name="Rep M."/>
            <person name="Kroken S."/>
            <person name="Molnar I."/>
            <person name="Rensing C."/>
            <person name="Kennell J.C."/>
            <person name="Zamora J."/>
            <person name="Farman M.L."/>
            <person name="Selker E.U."/>
            <person name="Salamov A."/>
            <person name="Shapiro H."/>
            <person name="Pangilinan J."/>
            <person name="Lindquist E."/>
            <person name="Lamers C."/>
            <person name="Grigoriev I.V."/>
            <person name="Geiser D.M."/>
            <person name="Covert S.F."/>
            <person name="Temporini E."/>
            <person name="Vanetten H.D."/>
        </authorList>
    </citation>
    <scope>NUCLEOTIDE SEQUENCE [LARGE SCALE GENOMIC DNA]</scope>
    <source>
        <strain evidence="6">ATCC MYA-4622 / CBS 123669 / FGSC 9596 / NRRL 45880 / 77-13-4</strain>
    </source>
</reference>
<dbReference type="GO" id="GO:0016491">
    <property type="term" value="F:oxidoreductase activity"/>
    <property type="evidence" value="ECO:0007669"/>
    <property type="project" value="UniProtKB-KW"/>
</dbReference>
<organism evidence="5 6">
    <name type="scientific">Fusarium vanettenii (strain ATCC MYA-4622 / CBS 123669 / FGSC 9596 / NRRL 45880 / 77-13-4)</name>
    <name type="common">Fusarium solani subsp. pisi</name>
    <dbReference type="NCBI Taxonomy" id="660122"/>
    <lineage>
        <taxon>Eukaryota</taxon>
        <taxon>Fungi</taxon>
        <taxon>Dikarya</taxon>
        <taxon>Ascomycota</taxon>
        <taxon>Pezizomycotina</taxon>
        <taxon>Sordariomycetes</taxon>
        <taxon>Hypocreomycetidae</taxon>
        <taxon>Hypocreales</taxon>
        <taxon>Nectriaceae</taxon>
        <taxon>Fusarium</taxon>
        <taxon>Fusarium solani species complex</taxon>
        <taxon>Fusarium vanettenii</taxon>
    </lineage>
</organism>
<comment type="similarity">
    <text evidence="2">Belongs to the aldo/keto reductase family. Aldo/keto reductase 2 subfamily.</text>
</comment>
<evidence type="ECO:0000259" key="4">
    <source>
        <dbReference type="Pfam" id="PF00248"/>
    </source>
</evidence>
<feature type="domain" description="NADP-dependent oxidoreductase" evidence="4">
    <location>
        <begin position="26"/>
        <end position="286"/>
    </location>
</feature>
<evidence type="ECO:0000256" key="2">
    <source>
        <dbReference type="ARBA" id="ARBA00038157"/>
    </source>
</evidence>
<dbReference type="Gene3D" id="3.20.20.100">
    <property type="entry name" value="NADP-dependent oxidoreductase domain"/>
    <property type="match status" value="1"/>
</dbReference>
<dbReference type="OrthoDB" id="48988at2759"/>
<feature type="region of interest" description="Disordered" evidence="3">
    <location>
        <begin position="194"/>
        <end position="218"/>
    </location>
</feature>
<evidence type="ECO:0000256" key="3">
    <source>
        <dbReference type="SAM" id="MobiDB-lite"/>
    </source>
</evidence>
<evidence type="ECO:0000313" key="6">
    <source>
        <dbReference type="Proteomes" id="UP000005206"/>
    </source>
</evidence>
<dbReference type="InterPro" id="IPR023210">
    <property type="entry name" value="NADP_OxRdtase_dom"/>
</dbReference>
<dbReference type="InterPro" id="IPR050523">
    <property type="entry name" value="AKR_Detox_Biosynth"/>
</dbReference>
<dbReference type="VEuPathDB" id="FungiDB:NECHADRAFT_83141"/>
<keyword evidence="1" id="KW-0560">Oxidoreductase</keyword>
<proteinExistence type="inferred from homology"/>
<dbReference type="EMBL" id="GG698914">
    <property type="protein sequence ID" value="EEU38719.1"/>
    <property type="molecule type" value="Genomic_DNA"/>
</dbReference>
<dbReference type="FunCoup" id="C7ZB26">
    <property type="interactions" value="72"/>
</dbReference>
<dbReference type="PANTHER" id="PTHR43364">
    <property type="entry name" value="NADH-SPECIFIC METHYLGLYOXAL REDUCTASE-RELATED"/>
    <property type="match status" value="1"/>
</dbReference>